<gene>
    <name evidence="1" type="ORF">K3G42_015511</name>
</gene>
<sequence length="119" mass="13638">MDFSRALVVDFQEEDFQEVEGKQTVESSLLRFYKFTTPLSVHFPISQWSRIETARGQPHYLDLTRPVIRVVKVPQTHEVKGVKGVDCSQVYHKASLPQGICSQTGFKKSRANLERSIIE</sequence>
<dbReference type="EMBL" id="CM037624">
    <property type="protein sequence ID" value="KAH8010873.1"/>
    <property type="molecule type" value="Genomic_DNA"/>
</dbReference>
<dbReference type="Proteomes" id="UP000827872">
    <property type="component" value="Linkage Group LG11"/>
</dbReference>
<reference evidence="1" key="1">
    <citation type="submission" date="2021-08" db="EMBL/GenBank/DDBJ databases">
        <title>The first chromosome-level gecko genome reveals the dynamic sex chromosomes of Neotropical dwarf geckos (Sphaerodactylidae: Sphaerodactylus).</title>
        <authorList>
            <person name="Pinto B.J."/>
            <person name="Keating S.E."/>
            <person name="Gamble T."/>
        </authorList>
    </citation>
    <scope>NUCLEOTIDE SEQUENCE</scope>
    <source>
        <strain evidence="1">TG3544</strain>
    </source>
</reference>
<proteinExistence type="predicted"/>
<comment type="caution">
    <text evidence="1">The sequence shown here is derived from an EMBL/GenBank/DDBJ whole genome shotgun (WGS) entry which is preliminary data.</text>
</comment>
<name>A0ACB8FUU6_9SAUR</name>
<accession>A0ACB8FUU6</accession>
<protein>
    <submittedName>
        <fullName evidence="1">Uncharacterized protein</fullName>
    </submittedName>
</protein>
<organism evidence="1 2">
    <name type="scientific">Sphaerodactylus townsendi</name>
    <dbReference type="NCBI Taxonomy" id="933632"/>
    <lineage>
        <taxon>Eukaryota</taxon>
        <taxon>Metazoa</taxon>
        <taxon>Chordata</taxon>
        <taxon>Craniata</taxon>
        <taxon>Vertebrata</taxon>
        <taxon>Euteleostomi</taxon>
        <taxon>Lepidosauria</taxon>
        <taxon>Squamata</taxon>
        <taxon>Bifurcata</taxon>
        <taxon>Gekkota</taxon>
        <taxon>Sphaerodactylidae</taxon>
        <taxon>Sphaerodactylus</taxon>
    </lineage>
</organism>
<keyword evidence="2" id="KW-1185">Reference proteome</keyword>
<evidence type="ECO:0000313" key="2">
    <source>
        <dbReference type="Proteomes" id="UP000827872"/>
    </source>
</evidence>
<evidence type="ECO:0000313" key="1">
    <source>
        <dbReference type="EMBL" id="KAH8010873.1"/>
    </source>
</evidence>